<protein>
    <submittedName>
        <fullName evidence="1">Uncharacterized protein</fullName>
    </submittedName>
</protein>
<evidence type="ECO:0000313" key="1">
    <source>
        <dbReference type="EMBL" id="RGX30903.1"/>
    </source>
</evidence>
<sequence length="82" mass="9264">MKRIYAEDINGEAAILFVDDNGKAVYVSDTAFDEPLTYEVAVRGDYSNFLDFDTAEEASANYSDGSHLIDYHEEGWAVIREF</sequence>
<accession>A0A413FI20</accession>
<dbReference type="Proteomes" id="UP000283880">
    <property type="component" value="Unassembled WGS sequence"/>
</dbReference>
<reference evidence="1 2" key="1">
    <citation type="submission" date="2018-08" db="EMBL/GenBank/DDBJ databases">
        <title>A genome reference for cultivated species of the human gut microbiota.</title>
        <authorList>
            <person name="Zou Y."/>
            <person name="Xue W."/>
            <person name="Luo G."/>
        </authorList>
    </citation>
    <scope>NUCLEOTIDE SEQUENCE [LARGE SCALE GENOMIC DNA]</scope>
    <source>
        <strain evidence="1 2">AF04-15</strain>
    </source>
</reference>
<dbReference type="EMBL" id="QSBM01000004">
    <property type="protein sequence ID" value="RGX30903.1"/>
    <property type="molecule type" value="Genomic_DNA"/>
</dbReference>
<evidence type="ECO:0000313" key="2">
    <source>
        <dbReference type="Proteomes" id="UP000283880"/>
    </source>
</evidence>
<dbReference type="AlphaFoldDB" id="A0A413FI20"/>
<name>A0A413FI20_9FIRM</name>
<dbReference type="RefSeq" id="WP_007707368.1">
    <property type="nucleotide sequence ID" value="NZ_QSBM01000004.1"/>
</dbReference>
<gene>
    <name evidence="1" type="ORF">DWV29_06955</name>
</gene>
<organism evidence="1 2">
    <name type="scientific">Enterocloster asparagiformis</name>
    <dbReference type="NCBI Taxonomy" id="333367"/>
    <lineage>
        <taxon>Bacteria</taxon>
        <taxon>Bacillati</taxon>
        <taxon>Bacillota</taxon>
        <taxon>Clostridia</taxon>
        <taxon>Lachnospirales</taxon>
        <taxon>Lachnospiraceae</taxon>
        <taxon>Enterocloster</taxon>
    </lineage>
</organism>
<comment type="caution">
    <text evidence="1">The sequence shown here is derived from an EMBL/GenBank/DDBJ whole genome shotgun (WGS) entry which is preliminary data.</text>
</comment>
<proteinExistence type="predicted"/>